<keyword evidence="1" id="KW-0812">Transmembrane</keyword>
<keyword evidence="1" id="KW-1133">Transmembrane helix</keyword>
<dbReference type="Proteomes" id="UP000193642">
    <property type="component" value="Unassembled WGS sequence"/>
</dbReference>
<evidence type="ECO:0000256" key="1">
    <source>
        <dbReference type="SAM" id="Phobius"/>
    </source>
</evidence>
<protein>
    <submittedName>
        <fullName evidence="2">Uncharacterized protein</fullName>
    </submittedName>
</protein>
<gene>
    <name evidence="2" type="ORF">BCR33DRAFT_532287</name>
</gene>
<keyword evidence="1" id="KW-0472">Membrane</keyword>
<sequence length="167" mass="18686">MLLATSIGACISPLVGFVSFKGQRVLAAVTGFFLVLIDVIFMIKCRRVLAEKVDAMKEGELSYSKAERYTRVIAKYSVQGSFYAISTFVAFCVWLAMGFYMGRAGKELKNGEQWVTGWMLVEVSVNFFIFMMGVSMVRMKLLLDKEARRERSIPATTEGDAKAVLTM</sequence>
<dbReference type="AlphaFoldDB" id="A0A1Y2CW53"/>
<organism evidence="2 3">
    <name type="scientific">Rhizoclosmatium globosum</name>
    <dbReference type="NCBI Taxonomy" id="329046"/>
    <lineage>
        <taxon>Eukaryota</taxon>
        <taxon>Fungi</taxon>
        <taxon>Fungi incertae sedis</taxon>
        <taxon>Chytridiomycota</taxon>
        <taxon>Chytridiomycota incertae sedis</taxon>
        <taxon>Chytridiomycetes</taxon>
        <taxon>Chytridiales</taxon>
        <taxon>Chytriomycetaceae</taxon>
        <taxon>Rhizoclosmatium</taxon>
    </lineage>
</organism>
<feature type="transmembrane region" description="Helical" evidence="1">
    <location>
        <begin position="26"/>
        <end position="43"/>
    </location>
</feature>
<name>A0A1Y2CW53_9FUNG</name>
<feature type="transmembrane region" description="Helical" evidence="1">
    <location>
        <begin position="114"/>
        <end position="139"/>
    </location>
</feature>
<accession>A0A1Y2CW53</accession>
<feature type="transmembrane region" description="Helical" evidence="1">
    <location>
        <begin position="81"/>
        <end position="102"/>
    </location>
</feature>
<reference evidence="2 3" key="1">
    <citation type="submission" date="2016-07" db="EMBL/GenBank/DDBJ databases">
        <title>Pervasive Adenine N6-methylation of Active Genes in Fungi.</title>
        <authorList>
            <consortium name="DOE Joint Genome Institute"/>
            <person name="Mondo S.J."/>
            <person name="Dannebaum R.O."/>
            <person name="Kuo R.C."/>
            <person name="Labutti K."/>
            <person name="Haridas S."/>
            <person name="Kuo A."/>
            <person name="Salamov A."/>
            <person name="Ahrendt S.R."/>
            <person name="Lipzen A."/>
            <person name="Sullivan W."/>
            <person name="Andreopoulos W.B."/>
            <person name="Clum A."/>
            <person name="Lindquist E."/>
            <person name="Daum C."/>
            <person name="Ramamoorthy G.K."/>
            <person name="Gryganskyi A."/>
            <person name="Culley D."/>
            <person name="Magnuson J.K."/>
            <person name="James T.Y."/>
            <person name="O'Malley M.A."/>
            <person name="Stajich J.E."/>
            <person name="Spatafora J.W."/>
            <person name="Visel A."/>
            <person name="Grigoriev I.V."/>
        </authorList>
    </citation>
    <scope>NUCLEOTIDE SEQUENCE [LARGE SCALE GENOMIC DNA]</scope>
    <source>
        <strain evidence="2 3">JEL800</strain>
    </source>
</reference>
<dbReference type="EMBL" id="MCGO01000007">
    <property type="protein sequence ID" value="ORY50575.1"/>
    <property type="molecule type" value="Genomic_DNA"/>
</dbReference>
<keyword evidence="3" id="KW-1185">Reference proteome</keyword>
<evidence type="ECO:0000313" key="3">
    <source>
        <dbReference type="Proteomes" id="UP000193642"/>
    </source>
</evidence>
<evidence type="ECO:0000313" key="2">
    <source>
        <dbReference type="EMBL" id="ORY50575.1"/>
    </source>
</evidence>
<comment type="caution">
    <text evidence="2">The sequence shown here is derived from an EMBL/GenBank/DDBJ whole genome shotgun (WGS) entry which is preliminary data.</text>
</comment>
<proteinExistence type="predicted"/>